<feature type="region of interest" description="Disordered" evidence="1">
    <location>
        <begin position="1"/>
        <end position="322"/>
    </location>
</feature>
<feature type="compositionally biased region" description="Polar residues" evidence="1">
    <location>
        <begin position="101"/>
        <end position="126"/>
    </location>
</feature>
<accession>A0A6A5TVF8</accession>
<dbReference type="Proteomes" id="UP000800035">
    <property type="component" value="Unassembled WGS sequence"/>
</dbReference>
<feature type="compositionally biased region" description="Acidic residues" evidence="1">
    <location>
        <begin position="258"/>
        <end position="294"/>
    </location>
</feature>
<reference evidence="2" key="1">
    <citation type="journal article" date="2020" name="Stud. Mycol.">
        <title>101 Dothideomycetes genomes: a test case for predicting lifestyles and emergence of pathogens.</title>
        <authorList>
            <person name="Haridas S."/>
            <person name="Albert R."/>
            <person name="Binder M."/>
            <person name="Bloem J."/>
            <person name="Labutti K."/>
            <person name="Salamov A."/>
            <person name="Andreopoulos B."/>
            <person name="Baker S."/>
            <person name="Barry K."/>
            <person name="Bills G."/>
            <person name="Bluhm B."/>
            <person name="Cannon C."/>
            <person name="Castanera R."/>
            <person name="Culley D."/>
            <person name="Daum C."/>
            <person name="Ezra D."/>
            <person name="Gonzalez J."/>
            <person name="Henrissat B."/>
            <person name="Kuo A."/>
            <person name="Liang C."/>
            <person name="Lipzen A."/>
            <person name="Lutzoni F."/>
            <person name="Magnuson J."/>
            <person name="Mondo S."/>
            <person name="Nolan M."/>
            <person name="Ohm R."/>
            <person name="Pangilinan J."/>
            <person name="Park H.-J."/>
            <person name="Ramirez L."/>
            <person name="Alfaro M."/>
            <person name="Sun H."/>
            <person name="Tritt A."/>
            <person name="Yoshinaga Y."/>
            <person name="Zwiers L.-H."/>
            <person name="Turgeon B."/>
            <person name="Goodwin S."/>
            <person name="Spatafora J."/>
            <person name="Crous P."/>
            <person name="Grigoriev I."/>
        </authorList>
    </citation>
    <scope>NUCLEOTIDE SEQUENCE</scope>
    <source>
        <strain evidence="2">CBS 675.92</strain>
    </source>
</reference>
<dbReference type="AlphaFoldDB" id="A0A6A5TVF8"/>
<dbReference type="EMBL" id="ML976993">
    <property type="protein sequence ID" value="KAF1956020.1"/>
    <property type="molecule type" value="Genomic_DNA"/>
</dbReference>
<feature type="compositionally biased region" description="Basic and acidic residues" evidence="1">
    <location>
        <begin position="437"/>
        <end position="450"/>
    </location>
</feature>
<gene>
    <name evidence="2" type="ORF">CC80DRAFT_83811</name>
</gene>
<organism evidence="2 3">
    <name type="scientific">Byssothecium circinans</name>
    <dbReference type="NCBI Taxonomy" id="147558"/>
    <lineage>
        <taxon>Eukaryota</taxon>
        <taxon>Fungi</taxon>
        <taxon>Dikarya</taxon>
        <taxon>Ascomycota</taxon>
        <taxon>Pezizomycotina</taxon>
        <taxon>Dothideomycetes</taxon>
        <taxon>Pleosporomycetidae</taxon>
        <taxon>Pleosporales</taxon>
        <taxon>Massarineae</taxon>
        <taxon>Massarinaceae</taxon>
        <taxon>Byssothecium</taxon>
    </lineage>
</organism>
<feature type="region of interest" description="Disordered" evidence="1">
    <location>
        <begin position="468"/>
        <end position="487"/>
    </location>
</feature>
<evidence type="ECO:0000313" key="2">
    <source>
        <dbReference type="EMBL" id="KAF1956020.1"/>
    </source>
</evidence>
<feature type="compositionally biased region" description="Basic and acidic residues" evidence="1">
    <location>
        <begin position="150"/>
        <end position="167"/>
    </location>
</feature>
<feature type="compositionally biased region" description="Basic residues" evidence="1">
    <location>
        <begin position="61"/>
        <end position="75"/>
    </location>
</feature>
<protein>
    <submittedName>
        <fullName evidence="2">Uncharacterized protein</fullName>
    </submittedName>
</protein>
<dbReference type="OrthoDB" id="5430111at2759"/>
<sequence>MPPALSDYGDSDSEIDFDSYLSTASPTGDIDVVKSPSVQESPIVKTPIPKTPISKSPAQKRQLKKTTTSKKRKHSNLLAGINLENILPPVPSQEEDASSVAEPTSSYRTRGTASTDSTRRQIQYNQRYHPMDDYIRPSQAAKVRAAYGERAPESDSASEHETFRSEDSSDEENETKRQKVVSQPTRRSSRAVNHDVLYDTNVHPQDAIIDEAMSSSDSAHVSDGEDGVVVPDSEGDIHVSDSEDGIEISDSKHGVEVSDSEDDIEVFDSEDDSGAAEAEVVDSDDNSSSDDDEGTSSPPLPTYVPVNGRLSQPQSSPLSDITDLIHPTLPRQRVPAPRRILGRRTSPIPIYVESAAVQHAALMSMPAPLPYPHNNQENVGSRHSNIMPQTEQDNPLGNVIFQTMEEFEASQARDSHASDLPSMFDGESDPFELPYQRSDRDSVFGSDRDSVFGPDYSPEPLADVTARVQRGGRRVRRSRGPLMPRFY</sequence>
<keyword evidence="3" id="KW-1185">Reference proteome</keyword>
<evidence type="ECO:0000313" key="3">
    <source>
        <dbReference type="Proteomes" id="UP000800035"/>
    </source>
</evidence>
<feature type="compositionally biased region" description="Polar residues" evidence="1">
    <location>
        <begin position="309"/>
        <end position="319"/>
    </location>
</feature>
<proteinExistence type="predicted"/>
<name>A0A6A5TVF8_9PLEO</name>
<feature type="region of interest" description="Disordered" evidence="1">
    <location>
        <begin position="434"/>
        <end position="460"/>
    </location>
</feature>
<feature type="compositionally biased region" description="Low complexity" evidence="1">
    <location>
        <begin position="41"/>
        <end position="60"/>
    </location>
</feature>
<feature type="compositionally biased region" description="Basic residues" evidence="1">
    <location>
        <begin position="470"/>
        <end position="479"/>
    </location>
</feature>
<evidence type="ECO:0000256" key="1">
    <source>
        <dbReference type="SAM" id="MobiDB-lite"/>
    </source>
</evidence>